<dbReference type="Proteomes" id="UP000178602">
    <property type="component" value="Unassembled WGS sequence"/>
</dbReference>
<dbReference type="AlphaFoldDB" id="A0A1F4T5H5"/>
<dbReference type="InterPro" id="IPR052527">
    <property type="entry name" value="Metal_cation-efflux_comp"/>
</dbReference>
<keyword evidence="2 5" id="KW-0812">Transmembrane</keyword>
<evidence type="ECO:0000313" key="6">
    <source>
        <dbReference type="EMBL" id="OGC27749.1"/>
    </source>
</evidence>
<feature type="transmembrane region" description="Helical" evidence="5">
    <location>
        <begin position="57"/>
        <end position="78"/>
    </location>
</feature>
<accession>A0A1F4T5H5</accession>
<keyword evidence="4 5" id="KW-0472">Membrane</keyword>
<dbReference type="GO" id="GO:0012505">
    <property type="term" value="C:endomembrane system"/>
    <property type="evidence" value="ECO:0007669"/>
    <property type="project" value="UniProtKB-SubCell"/>
</dbReference>
<evidence type="ECO:0000256" key="1">
    <source>
        <dbReference type="ARBA" id="ARBA00004127"/>
    </source>
</evidence>
<name>A0A1F4T5H5_UNCSA</name>
<organism evidence="6 7">
    <name type="scientific">candidate division WOR-1 bacterium RIFOXYC12_FULL_54_18</name>
    <dbReference type="NCBI Taxonomy" id="1802584"/>
    <lineage>
        <taxon>Bacteria</taxon>
        <taxon>Bacillati</taxon>
        <taxon>Saganbacteria</taxon>
    </lineage>
</organism>
<feature type="transmembrane region" description="Helical" evidence="5">
    <location>
        <begin position="113"/>
        <end position="141"/>
    </location>
</feature>
<evidence type="ECO:0008006" key="8">
    <source>
        <dbReference type="Google" id="ProtNLM"/>
    </source>
</evidence>
<feature type="transmembrane region" description="Helical" evidence="5">
    <location>
        <begin position="32"/>
        <end position="51"/>
    </location>
</feature>
<evidence type="ECO:0000256" key="5">
    <source>
        <dbReference type="SAM" id="Phobius"/>
    </source>
</evidence>
<evidence type="ECO:0000256" key="3">
    <source>
        <dbReference type="ARBA" id="ARBA00022989"/>
    </source>
</evidence>
<dbReference type="InterPro" id="IPR007318">
    <property type="entry name" value="Phopholipid_MeTrfase"/>
</dbReference>
<comment type="subcellular location">
    <subcellularLocation>
        <location evidence="1">Endomembrane system</location>
        <topology evidence="1">Multi-pass membrane protein</topology>
    </subcellularLocation>
</comment>
<dbReference type="PANTHER" id="PTHR43847:SF1">
    <property type="entry name" value="BLL3993 PROTEIN"/>
    <property type="match status" value="1"/>
</dbReference>
<sequence length="171" mass="19986">MLIHLLLVLIFLLNIVVFWQFVYGAKFKPYKYVGAALFFLIPFVSVVFPQPKFELDYFWWIVAGLFLFAAGIVGLIWAGREFKDISPLDPPGEALISGGPYGWIRHPQYLSAIFIMVGWWWIFAAVYSFYFGMFILAAIWLNAYFEEKLLVNKFGKKYLEYRSATGMFWVK</sequence>
<comment type="caution">
    <text evidence="6">The sequence shown here is derived from an EMBL/GenBank/DDBJ whole genome shotgun (WGS) entry which is preliminary data.</text>
</comment>
<dbReference type="PANTHER" id="PTHR43847">
    <property type="entry name" value="BLL3993 PROTEIN"/>
    <property type="match status" value="1"/>
</dbReference>
<dbReference type="Gene3D" id="1.20.120.1630">
    <property type="match status" value="1"/>
</dbReference>
<evidence type="ECO:0000256" key="2">
    <source>
        <dbReference type="ARBA" id="ARBA00022692"/>
    </source>
</evidence>
<dbReference type="EMBL" id="MEUG01000001">
    <property type="protein sequence ID" value="OGC27749.1"/>
    <property type="molecule type" value="Genomic_DNA"/>
</dbReference>
<feature type="transmembrane region" description="Helical" evidence="5">
    <location>
        <begin position="6"/>
        <end position="25"/>
    </location>
</feature>
<dbReference type="Pfam" id="PF04191">
    <property type="entry name" value="PEMT"/>
    <property type="match status" value="1"/>
</dbReference>
<evidence type="ECO:0000313" key="7">
    <source>
        <dbReference type="Proteomes" id="UP000178602"/>
    </source>
</evidence>
<protein>
    <recommendedName>
        <fullName evidence="8">Steroid 5-alpha reductase C-terminal domain-containing protein</fullName>
    </recommendedName>
</protein>
<evidence type="ECO:0000256" key="4">
    <source>
        <dbReference type="ARBA" id="ARBA00023136"/>
    </source>
</evidence>
<reference evidence="6 7" key="1">
    <citation type="journal article" date="2016" name="Nat. Commun.">
        <title>Thousands of microbial genomes shed light on interconnected biogeochemical processes in an aquifer system.</title>
        <authorList>
            <person name="Anantharaman K."/>
            <person name="Brown C.T."/>
            <person name="Hug L.A."/>
            <person name="Sharon I."/>
            <person name="Castelle C.J."/>
            <person name="Probst A.J."/>
            <person name="Thomas B.C."/>
            <person name="Singh A."/>
            <person name="Wilkins M.J."/>
            <person name="Karaoz U."/>
            <person name="Brodie E.L."/>
            <person name="Williams K.H."/>
            <person name="Hubbard S.S."/>
            <person name="Banfield J.F."/>
        </authorList>
    </citation>
    <scope>NUCLEOTIDE SEQUENCE [LARGE SCALE GENOMIC DNA]</scope>
</reference>
<keyword evidence="3 5" id="KW-1133">Transmembrane helix</keyword>
<gene>
    <name evidence="6" type="ORF">A3K49_01880</name>
</gene>
<proteinExistence type="predicted"/>